<reference evidence="1" key="1">
    <citation type="submission" date="2021-01" db="EMBL/GenBank/DDBJ databases">
        <authorList>
            <person name="Kaushik A."/>
        </authorList>
    </citation>
    <scope>NUCLEOTIDE SEQUENCE</scope>
    <source>
        <strain evidence="1">AG1-1C</strain>
    </source>
</reference>
<dbReference type="AlphaFoldDB" id="A0A8H3AX12"/>
<name>A0A8H3AX12_9AGAM</name>
<comment type="caution">
    <text evidence="1">The sequence shown here is derived from an EMBL/GenBank/DDBJ whole genome shotgun (WGS) entry which is preliminary data.</text>
</comment>
<protein>
    <submittedName>
        <fullName evidence="1">Uncharacterized protein</fullName>
    </submittedName>
</protein>
<organism evidence="1 2">
    <name type="scientific">Rhizoctonia solani</name>
    <dbReference type="NCBI Taxonomy" id="456999"/>
    <lineage>
        <taxon>Eukaryota</taxon>
        <taxon>Fungi</taxon>
        <taxon>Dikarya</taxon>
        <taxon>Basidiomycota</taxon>
        <taxon>Agaricomycotina</taxon>
        <taxon>Agaricomycetes</taxon>
        <taxon>Cantharellales</taxon>
        <taxon>Ceratobasidiaceae</taxon>
        <taxon>Rhizoctonia</taxon>
    </lineage>
</organism>
<dbReference type="EMBL" id="CAJMWS010000412">
    <property type="protein sequence ID" value="CAE6442546.1"/>
    <property type="molecule type" value="Genomic_DNA"/>
</dbReference>
<evidence type="ECO:0000313" key="1">
    <source>
        <dbReference type="EMBL" id="CAE6442546.1"/>
    </source>
</evidence>
<sequence>MYLGAPLNFSALARYALTRFPLPIRKVRQVAAVNHWLMYFNPSRINTNKGSPRSRAFLPSDEYGINAAESATRSATLPPGLFLVRPAPSEPRPQSKLVRS</sequence>
<accession>A0A8H3AX12</accession>
<proteinExistence type="predicted"/>
<gene>
    <name evidence="1" type="ORF">RDB_LOCUS132563</name>
</gene>
<dbReference type="Proteomes" id="UP000663846">
    <property type="component" value="Unassembled WGS sequence"/>
</dbReference>
<evidence type="ECO:0000313" key="2">
    <source>
        <dbReference type="Proteomes" id="UP000663846"/>
    </source>
</evidence>